<reference evidence="1" key="2">
    <citation type="submission" date="2025-08" db="UniProtKB">
        <authorList>
            <consortium name="Ensembl"/>
        </authorList>
    </citation>
    <scope>IDENTIFICATION</scope>
</reference>
<accession>A0A8C6PD26</accession>
<dbReference type="Proteomes" id="UP000694548">
    <property type="component" value="Chromosome sgr13"/>
</dbReference>
<proteinExistence type="predicted"/>
<evidence type="ECO:0000313" key="2">
    <source>
        <dbReference type="Proteomes" id="UP000694548"/>
    </source>
</evidence>
<protein>
    <submittedName>
        <fullName evidence="1">Uncharacterized protein</fullName>
    </submittedName>
</protein>
<sequence length="117" mass="13626">HQTCAALWERCLKLFSHTAHLNGRSLLCVRWWCCRWDDWLKALSHVSHLKGFSPVCLKPFWHTEHLYGRSRAEGKGKMDKLLLADARHWCSRGFERWETSCPHAPHLCAPSASACWD</sequence>
<evidence type="ECO:0000313" key="1">
    <source>
        <dbReference type="Ensembl" id="ENSNFUP00015041989.1"/>
    </source>
</evidence>
<dbReference type="Ensembl" id="ENSNFUT00015043840.1">
    <property type="protein sequence ID" value="ENSNFUP00015041989.1"/>
    <property type="gene ID" value="ENSNFUG00015020142.1"/>
</dbReference>
<keyword evidence="2" id="KW-1185">Reference proteome</keyword>
<reference evidence="1" key="3">
    <citation type="submission" date="2025-09" db="UniProtKB">
        <authorList>
            <consortium name="Ensembl"/>
        </authorList>
    </citation>
    <scope>IDENTIFICATION</scope>
</reference>
<dbReference type="AlphaFoldDB" id="A0A8C6PD26"/>
<organism evidence="1 2">
    <name type="scientific">Nothobranchius furzeri</name>
    <name type="common">Turquoise killifish</name>
    <dbReference type="NCBI Taxonomy" id="105023"/>
    <lineage>
        <taxon>Eukaryota</taxon>
        <taxon>Metazoa</taxon>
        <taxon>Chordata</taxon>
        <taxon>Craniata</taxon>
        <taxon>Vertebrata</taxon>
        <taxon>Euteleostomi</taxon>
        <taxon>Actinopterygii</taxon>
        <taxon>Neopterygii</taxon>
        <taxon>Teleostei</taxon>
        <taxon>Neoteleostei</taxon>
        <taxon>Acanthomorphata</taxon>
        <taxon>Ovalentaria</taxon>
        <taxon>Atherinomorphae</taxon>
        <taxon>Cyprinodontiformes</taxon>
        <taxon>Nothobranchiidae</taxon>
        <taxon>Nothobranchius</taxon>
    </lineage>
</organism>
<name>A0A8C6PD26_NOTFU</name>
<reference evidence="1" key="1">
    <citation type="submission" date="2014-08" db="EMBL/GenBank/DDBJ databases">
        <authorList>
            <person name="Senf B."/>
            <person name="Petzold A."/>
            <person name="Downie B.R."/>
            <person name="Koch P."/>
            <person name="Platzer M."/>
        </authorList>
    </citation>
    <scope>NUCLEOTIDE SEQUENCE [LARGE SCALE GENOMIC DNA]</scope>
    <source>
        <strain evidence="1">GRZ</strain>
    </source>
</reference>